<sequence length="424" mass="47548">MKVSSFLVLSAFQTPRNHKAAPTISSSSRADSEYSLYAKPKRLEENVDGLLYVNDRCINCAACSYFAPQTFTRSKLTQHHVVYKQPENPLSEDFQKARAALAACPVSAIRTMSKGENHGLVELTPKEIETSKAYAINPKVNGIPLPFPLRLSENVWMIGHHSQKSFGAIPYLVRGEYTVDGEKREISIMVDVPKFSKSAIAAVKKVLGNNHGPDYLFLTHVDDTAQHNDWKNEFPSIKRIFHAGDLGANNWIGDESLNDVEILLKESSQARKGIFKVFSIDGRSSDCVNTNDINIENKLEHLFQEWGTDLLIFHTPGHSPGSISLFHRNLVGTIFTGDTYSFTTRDGGHMTGFPRYGNNLEEQSDALQLFRKISCLLDYVAPGHGHVRNYIEFAKTNDYLSTEQLLNLKQQDVDDALRDLKIIT</sequence>
<accession>A0AAD3HD78</accession>
<dbReference type="Gene3D" id="3.60.15.10">
    <property type="entry name" value="Ribonuclease Z/Hydroxyacylglutathione hydrolase-like"/>
    <property type="match status" value="1"/>
</dbReference>
<name>A0AAD3HD78_9STRA</name>
<comment type="caution">
    <text evidence="1">The sequence shown here is derived from an EMBL/GenBank/DDBJ whole genome shotgun (WGS) entry which is preliminary data.</text>
</comment>
<organism evidence="1 2">
    <name type="scientific">Chaetoceros tenuissimus</name>
    <dbReference type="NCBI Taxonomy" id="426638"/>
    <lineage>
        <taxon>Eukaryota</taxon>
        <taxon>Sar</taxon>
        <taxon>Stramenopiles</taxon>
        <taxon>Ochrophyta</taxon>
        <taxon>Bacillariophyta</taxon>
        <taxon>Coscinodiscophyceae</taxon>
        <taxon>Chaetocerotophycidae</taxon>
        <taxon>Chaetocerotales</taxon>
        <taxon>Chaetocerotaceae</taxon>
        <taxon>Chaetoceros</taxon>
    </lineage>
</organism>
<dbReference type="PANTHER" id="PTHR42773">
    <property type="entry name" value="METALLO-BETA-LACTAMASE-RELATED"/>
    <property type="match status" value="1"/>
</dbReference>
<dbReference type="Pfam" id="PF13370">
    <property type="entry name" value="Fer4_13"/>
    <property type="match status" value="1"/>
</dbReference>
<gene>
    <name evidence="1" type="ORF">CTEN210_15279</name>
</gene>
<dbReference type="Proteomes" id="UP001054902">
    <property type="component" value="Unassembled WGS sequence"/>
</dbReference>
<dbReference type="EMBL" id="BLLK01000062">
    <property type="protein sequence ID" value="GFH58803.1"/>
    <property type="molecule type" value="Genomic_DNA"/>
</dbReference>
<dbReference type="SUPFAM" id="SSF54862">
    <property type="entry name" value="4Fe-4S ferredoxins"/>
    <property type="match status" value="1"/>
</dbReference>
<dbReference type="AlphaFoldDB" id="A0AAD3HD78"/>
<dbReference type="SUPFAM" id="SSF56281">
    <property type="entry name" value="Metallo-hydrolase/oxidoreductase"/>
    <property type="match status" value="1"/>
</dbReference>
<keyword evidence="2" id="KW-1185">Reference proteome</keyword>
<dbReference type="InterPro" id="IPR036866">
    <property type="entry name" value="RibonucZ/Hydroxyglut_hydro"/>
</dbReference>
<reference evidence="1 2" key="1">
    <citation type="journal article" date="2021" name="Sci. Rep.">
        <title>The genome of the diatom Chaetoceros tenuissimus carries an ancient integrated fragment of an extant virus.</title>
        <authorList>
            <person name="Hongo Y."/>
            <person name="Kimura K."/>
            <person name="Takaki Y."/>
            <person name="Yoshida Y."/>
            <person name="Baba S."/>
            <person name="Kobayashi G."/>
            <person name="Nagasaki K."/>
            <person name="Hano T."/>
            <person name="Tomaru Y."/>
        </authorList>
    </citation>
    <scope>NUCLEOTIDE SEQUENCE [LARGE SCALE GENOMIC DNA]</scope>
    <source>
        <strain evidence="1 2">NIES-3715</strain>
    </source>
</reference>
<protein>
    <recommendedName>
        <fullName evidence="3">Metallo-beta-lactamase domain-containing protein</fullName>
    </recommendedName>
</protein>
<evidence type="ECO:0000313" key="2">
    <source>
        <dbReference type="Proteomes" id="UP001054902"/>
    </source>
</evidence>
<evidence type="ECO:0000313" key="1">
    <source>
        <dbReference type="EMBL" id="GFH58803.1"/>
    </source>
</evidence>
<proteinExistence type="predicted"/>
<dbReference type="PANTHER" id="PTHR42773:SF1">
    <property type="entry name" value="METALLO-BETA-LACTAMASE FAMILY PROTEIN"/>
    <property type="match status" value="1"/>
</dbReference>
<evidence type="ECO:0008006" key="3">
    <source>
        <dbReference type="Google" id="ProtNLM"/>
    </source>
</evidence>
<dbReference type="Gene3D" id="3.30.70.20">
    <property type="match status" value="1"/>
</dbReference>